<dbReference type="InterPro" id="IPR000253">
    <property type="entry name" value="FHA_dom"/>
</dbReference>
<dbReference type="Proteomes" id="UP000717585">
    <property type="component" value="Unassembled WGS sequence"/>
</dbReference>
<dbReference type="GO" id="GO:0008408">
    <property type="term" value="F:3'-5' exonuclease activity"/>
    <property type="evidence" value="ECO:0007669"/>
    <property type="project" value="InterPro"/>
</dbReference>
<dbReference type="AlphaFoldDB" id="A0A8J6ATP1"/>
<dbReference type="InterPro" id="IPR019406">
    <property type="entry name" value="APLF_PBZ"/>
</dbReference>
<feature type="region of interest" description="Disordered" evidence="4">
    <location>
        <begin position="120"/>
        <end position="179"/>
    </location>
</feature>
<feature type="compositionally biased region" description="Basic and acidic residues" evidence="4">
    <location>
        <begin position="133"/>
        <end position="150"/>
    </location>
</feature>
<dbReference type="GO" id="GO:0005634">
    <property type="term" value="C:nucleus"/>
    <property type="evidence" value="ECO:0007669"/>
    <property type="project" value="UniProtKB-SubCell"/>
</dbReference>
<sequence length="451" mass="48455">MVRLILKPLTDDCEEFVIEQGKTETIGRQKAGIASKRVSRNHMEIQFTSEGQIFINRLGANPSELDGEILPRNEETEAGFGQTLAILRGEMQFKLTVDPPPEEDEDTEVEEDAAAVSVAAVSKKAKQTSKRAKVNDNDDWKPGQHGRDADLSDFVVSDDEVEEVSDYSPRSPRTQTVDGKPVCKYGKGCYRKNPVHFQEFAHPWLDDEQDKMTVLSHKDLKGARGQAKSQSQRVPLSESQTDGFTSPASPTIKPAAGPKLSLKPRSQPRPKTPPPQPVPQRTEHTVLALKENAKKPVEVRTSTGPRETRGTVAVEAGATVIVVPAGPRLDETVSFSTELAAIGLKPIVVTKSTPPEVDGVSFRPGPIRSIRGSTLVLPLSGMGMLGFDPVSLELAAMLPQLPGAAGEEVSVVSAVGSHIHTECGVSALFGAVDGARKGYGAVLEAIKKALA</sequence>
<feature type="compositionally biased region" description="Basic residues" evidence="4">
    <location>
        <begin position="123"/>
        <end position="132"/>
    </location>
</feature>
<feature type="region of interest" description="Disordered" evidence="4">
    <location>
        <begin position="221"/>
        <end position="282"/>
    </location>
</feature>
<gene>
    <name evidence="6" type="ORF">J8273_3955</name>
</gene>
<dbReference type="PANTHER" id="PTHR21315">
    <property type="entry name" value="APRATAXIN AND PNK-LIKE FACTOR-RELATED"/>
    <property type="match status" value="1"/>
</dbReference>
<keyword evidence="6" id="KW-0862">Zinc</keyword>
<keyword evidence="3" id="KW-0539">Nucleus</keyword>
<dbReference type="GO" id="GO:0006302">
    <property type="term" value="P:double-strand break repair"/>
    <property type="evidence" value="ECO:0007669"/>
    <property type="project" value="InterPro"/>
</dbReference>
<dbReference type="PANTHER" id="PTHR21315:SF2">
    <property type="entry name" value="APRATAXIN AND PNK-LIKE FACTOR"/>
    <property type="match status" value="1"/>
</dbReference>
<evidence type="ECO:0000256" key="2">
    <source>
        <dbReference type="ARBA" id="ARBA00022801"/>
    </source>
</evidence>
<dbReference type="Gene3D" id="2.60.200.20">
    <property type="match status" value="1"/>
</dbReference>
<keyword evidence="7" id="KW-1185">Reference proteome</keyword>
<evidence type="ECO:0000256" key="3">
    <source>
        <dbReference type="ARBA" id="ARBA00023242"/>
    </source>
</evidence>
<name>A0A8J6ATP1_9EUKA</name>
<dbReference type="GO" id="GO:0035861">
    <property type="term" value="C:site of double-strand break"/>
    <property type="evidence" value="ECO:0007669"/>
    <property type="project" value="TreeGrafter"/>
</dbReference>
<comment type="caution">
    <text evidence="6">The sequence shown here is derived from an EMBL/GenBank/DDBJ whole genome shotgun (WGS) entry which is preliminary data.</text>
</comment>
<dbReference type="InterPro" id="IPR039253">
    <property type="entry name" value="APLF"/>
</dbReference>
<dbReference type="Pfam" id="PF10283">
    <property type="entry name" value="zf-CCHH"/>
    <property type="match status" value="1"/>
</dbReference>
<dbReference type="Pfam" id="PF17913">
    <property type="entry name" value="FHA_2"/>
    <property type="match status" value="1"/>
</dbReference>
<organism evidence="6 7">
    <name type="scientific">Carpediemonas membranifera</name>
    <dbReference type="NCBI Taxonomy" id="201153"/>
    <lineage>
        <taxon>Eukaryota</taxon>
        <taxon>Metamonada</taxon>
        <taxon>Carpediemonas-like organisms</taxon>
        <taxon>Carpediemonas</taxon>
    </lineage>
</organism>
<dbReference type="SUPFAM" id="SSF49879">
    <property type="entry name" value="SMAD/FHA domain"/>
    <property type="match status" value="1"/>
</dbReference>
<feature type="compositionally biased region" description="Polar residues" evidence="4">
    <location>
        <begin position="227"/>
        <end position="249"/>
    </location>
</feature>
<evidence type="ECO:0000313" key="7">
    <source>
        <dbReference type="Proteomes" id="UP000717585"/>
    </source>
</evidence>
<evidence type="ECO:0000256" key="1">
    <source>
        <dbReference type="ARBA" id="ARBA00004123"/>
    </source>
</evidence>
<dbReference type="GO" id="GO:0003906">
    <property type="term" value="F:DNA-(apurinic or apyrimidinic site) endonuclease activity"/>
    <property type="evidence" value="ECO:0007669"/>
    <property type="project" value="InterPro"/>
</dbReference>
<dbReference type="EMBL" id="JAHDYR010000015">
    <property type="protein sequence ID" value="KAG9394321.1"/>
    <property type="molecule type" value="Genomic_DNA"/>
</dbReference>
<proteinExistence type="predicted"/>
<reference evidence="6" key="1">
    <citation type="submission" date="2021-05" db="EMBL/GenBank/DDBJ databases">
        <title>A free-living protist that lacks canonical eukaryotic 1 DNA replication and segregation systems.</title>
        <authorList>
            <person name="Salas-Leiva D.E."/>
            <person name="Tromer E.C."/>
            <person name="Curtis B.A."/>
            <person name="Jerlstrom-Hultqvist J."/>
            <person name="Kolisko M."/>
            <person name="Yi Z."/>
            <person name="Salas-Leiva J.S."/>
            <person name="Gallot-Lavallee L."/>
            <person name="Kops G.J.P.L."/>
            <person name="Archibald J.M."/>
            <person name="Simpson A.G.B."/>
            <person name="Roger A.J."/>
        </authorList>
    </citation>
    <scope>NUCLEOTIDE SEQUENCE</scope>
    <source>
        <strain evidence="6">BICM</strain>
    </source>
</reference>
<feature type="domain" description="FHA" evidence="5">
    <location>
        <begin position="18"/>
        <end position="70"/>
    </location>
</feature>
<dbReference type="CDD" id="cd22671">
    <property type="entry name" value="FHA_APTX-like"/>
    <property type="match status" value="1"/>
</dbReference>
<evidence type="ECO:0000256" key="4">
    <source>
        <dbReference type="SAM" id="MobiDB-lite"/>
    </source>
</evidence>
<accession>A0A8J6ATP1</accession>
<dbReference type="GO" id="GO:0008270">
    <property type="term" value="F:zinc ion binding"/>
    <property type="evidence" value="ECO:0007669"/>
    <property type="project" value="UniProtKB-KW"/>
</dbReference>
<feature type="compositionally biased region" description="Acidic residues" evidence="4">
    <location>
        <begin position="156"/>
        <end position="165"/>
    </location>
</feature>
<keyword evidence="6" id="KW-0863">Zinc-finger</keyword>
<dbReference type="InterPro" id="IPR041388">
    <property type="entry name" value="FHA_2"/>
</dbReference>
<evidence type="ECO:0000259" key="5">
    <source>
        <dbReference type="PROSITE" id="PS50006"/>
    </source>
</evidence>
<protein>
    <submittedName>
        <fullName evidence="6">Zinc-finger (CX5CX6HX5H) motif</fullName>
    </submittedName>
</protein>
<comment type="subcellular location">
    <subcellularLocation>
        <location evidence="1">Nucleus</location>
    </subcellularLocation>
</comment>
<dbReference type="OrthoDB" id="47785at2759"/>
<keyword evidence="6" id="KW-0479">Metal-binding</keyword>
<dbReference type="InterPro" id="IPR008984">
    <property type="entry name" value="SMAD_FHA_dom_sf"/>
</dbReference>
<dbReference type="PROSITE" id="PS50006">
    <property type="entry name" value="FHA_DOMAIN"/>
    <property type="match status" value="1"/>
</dbReference>
<keyword evidence="2" id="KW-0378">Hydrolase</keyword>
<evidence type="ECO:0000313" key="6">
    <source>
        <dbReference type="EMBL" id="KAG9394321.1"/>
    </source>
</evidence>